<feature type="non-terminal residue" evidence="2">
    <location>
        <position position="1"/>
    </location>
</feature>
<organism evidence="2 3">
    <name type="scientific">Prorocentrum cordatum</name>
    <dbReference type="NCBI Taxonomy" id="2364126"/>
    <lineage>
        <taxon>Eukaryota</taxon>
        <taxon>Sar</taxon>
        <taxon>Alveolata</taxon>
        <taxon>Dinophyceae</taxon>
        <taxon>Prorocentrales</taxon>
        <taxon>Prorocentraceae</taxon>
        <taxon>Prorocentrum</taxon>
    </lineage>
</organism>
<gene>
    <name evidence="2" type="ORF">PCOR1329_LOCUS75878</name>
</gene>
<dbReference type="Proteomes" id="UP001189429">
    <property type="component" value="Unassembled WGS sequence"/>
</dbReference>
<feature type="non-terminal residue" evidence="2">
    <location>
        <position position="571"/>
    </location>
</feature>
<comment type="caution">
    <text evidence="2">The sequence shown here is derived from an EMBL/GenBank/DDBJ whole genome shotgun (WGS) entry which is preliminary data.</text>
</comment>
<keyword evidence="3" id="KW-1185">Reference proteome</keyword>
<feature type="coiled-coil region" evidence="1">
    <location>
        <begin position="109"/>
        <end position="136"/>
    </location>
</feature>
<accession>A0ABN9XHE1</accession>
<proteinExistence type="predicted"/>
<evidence type="ECO:0000313" key="3">
    <source>
        <dbReference type="Proteomes" id="UP001189429"/>
    </source>
</evidence>
<dbReference type="EMBL" id="CAUYUJ010020389">
    <property type="protein sequence ID" value="CAK0897812.1"/>
    <property type="molecule type" value="Genomic_DNA"/>
</dbReference>
<sequence length="571" mass="63702">EKIDWFIRNTADALAGHAEGSLVEHEIEEVQAVSRDTTERVTAIPYSVFEEKGEMRGWGEDKIKAKWKETILDKSIKKIKYKGQVCISRFEGILFDAKKSNTTSTKLKTKKEIKTLQELEDAKAKAQEVLSQASSSHQAFLDSAMSEITQAPVAIPDDLIENLADFDDFAKSIDDHSRMIEDEINREERRQDALDALLAQDTMEASIYMAQQGEEKQSDGDISKYRVSRASEFVKCKELFQFTSRQLVADVNEVVAAAKEKIGSDNENATEAFAILANAPKQCENVSKELCDAIEELRAAFNREATTKGMKEHLESLKKQRIDKNKAFQGILRSISTLRSLIKNKEMGDLRGAQANPEEEKATGEVHVPAHEKIRTRYINHALEKDDQWDRSRPRFVNDTALKDTLEALKVVDILAKWLASQLGGKDAASAMLDKPKHYEDITKAICSVLQDPSLEKPFSVLHSCLPSIFALGMQCSSAKFVNVGFNPFGLGQWTIVLKGGLLLVCVQGEHVEGKSYAEKVSKLMEASPDSMHNMVTEHGFFMHCTAGAAAWVPPGFFCMCISLGDATWLK</sequence>
<evidence type="ECO:0000256" key="1">
    <source>
        <dbReference type="SAM" id="Coils"/>
    </source>
</evidence>
<keyword evidence="1" id="KW-0175">Coiled coil</keyword>
<name>A0ABN9XHE1_9DINO</name>
<evidence type="ECO:0000313" key="2">
    <source>
        <dbReference type="EMBL" id="CAK0897812.1"/>
    </source>
</evidence>
<protein>
    <submittedName>
        <fullName evidence="2">Uncharacterized protein</fullName>
    </submittedName>
</protein>
<reference evidence="2" key="1">
    <citation type="submission" date="2023-10" db="EMBL/GenBank/DDBJ databases">
        <authorList>
            <person name="Chen Y."/>
            <person name="Shah S."/>
            <person name="Dougan E. K."/>
            <person name="Thang M."/>
            <person name="Chan C."/>
        </authorList>
    </citation>
    <scope>NUCLEOTIDE SEQUENCE [LARGE SCALE GENOMIC DNA]</scope>
</reference>